<organism evidence="1">
    <name type="scientific">Zea mays</name>
    <name type="common">Maize</name>
    <dbReference type="NCBI Taxonomy" id="4577"/>
    <lineage>
        <taxon>Eukaryota</taxon>
        <taxon>Viridiplantae</taxon>
        <taxon>Streptophyta</taxon>
        <taxon>Embryophyta</taxon>
        <taxon>Tracheophyta</taxon>
        <taxon>Spermatophyta</taxon>
        <taxon>Magnoliopsida</taxon>
        <taxon>Liliopsida</taxon>
        <taxon>Poales</taxon>
        <taxon>Poaceae</taxon>
        <taxon>PACMAD clade</taxon>
        <taxon>Panicoideae</taxon>
        <taxon>Andropogonodae</taxon>
        <taxon>Andropogoneae</taxon>
        <taxon>Tripsacinae</taxon>
        <taxon>Zea</taxon>
    </lineage>
</organism>
<gene>
    <name evidence="1" type="ORF">ZEAMMB73_Zm00001d052677</name>
</gene>
<dbReference type="EMBL" id="CM000780">
    <property type="protein sequence ID" value="AQK57703.1"/>
    <property type="molecule type" value="Genomic_DNA"/>
</dbReference>
<dbReference type="InParanoid" id="A0A1D6QIR3"/>
<protein>
    <submittedName>
        <fullName evidence="1">Uncharacterized protein</fullName>
    </submittedName>
</protein>
<dbReference type="EMBL" id="CM000780">
    <property type="protein sequence ID" value="AQK57704.1"/>
    <property type="molecule type" value="Genomic_DNA"/>
</dbReference>
<evidence type="ECO:0000313" key="1">
    <source>
        <dbReference type="EMBL" id="AQK57703.1"/>
    </source>
</evidence>
<proteinExistence type="predicted"/>
<accession>A0A1D6QIR3</accession>
<reference evidence="1" key="1">
    <citation type="submission" date="2015-12" db="EMBL/GenBank/DDBJ databases">
        <title>Update maize B73 reference genome by single molecule sequencing technologies.</title>
        <authorList>
            <consortium name="Maize Genome Sequencing Project"/>
            <person name="Ware D."/>
        </authorList>
    </citation>
    <scope>NUCLEOTIDE SEQUENCE</scope>
    <source>
        <tissue evidence="1">Seedling</tissue>
    </source>
</reference>
<name>A0A1D6QIR3_MAIZE</name>
<sequence>MNMLTHTCFDKSRAAMLPFRTTT</sequence>
<dbReference type="AlphaFoldDB" id="A0A1D6QIR3"/>